<reference evidence="2" key="1">
    <citation type="submission" date="2025-08" db="UniProtKB">
        <authorList>
            <consortium name="RefSeq"/>
        </authorList>
    </citation>
    <scope>IDENTIFICATION</scope>
    <source>
        <tissue evidence="2">Fruit stalk</tissue>
    </source>
</reference>
<name>A0A6P6A8V7_DURZI</name>
<keyword evidence="1" id="KW-1185">Reference proteome</keyword>
<proteinExistence type="predicted"/>
<dbReference type="AlphaFoldDB" id="A0A6P6A8V7"/>
<dbReference type="PANTHER" id="PTHR47532">
    <property type="entry name" value="RETINAL-BINDING PROTEIN"/>
    <property type="match status" value="1"/>
</dbReference>
<dbReference type="GeneID" id="111307553"/>
<evidence type="ECO:0000313" key="2">
    <source>
        <dbReference type="RefSeq" id="XP_022761313.1"/>
    </source>
</evidence>
<dbReference type="RefSeq" id="XP_022761313.1">
    <property type="nucleotide sequence ID" value="XM_022905578.1"/>
</dbReference>
<dbReference type="Proteomes" id="UP000515121">
    <property type="component" value="Unplaced"/>
</dbReference>
<organism evidence="1 2">
    <name type="scientific">Durio zibethinus</name>
    <name type="common">Durian</name>
    <dbReference type="NCBI Taxonomy" id="66656"/>
    <lineage>
        <taxon>Eukaryota</taxon>
        <taxon>Viridiplantae</taxon>
        <taxon>Streptophyta</taxon>
        <taxon>Embryophyta</taxon>
        <taxon>Tracheophyta</taxon>
        <taxon>Spermatophyta</taxon>
        <taxon>Magnoliopsida</taxon>
        <taxon>eudicotyledons</taxon>
        <taxon>Gunneridae</taxon>
        <taxon>Pentapetalae</taxon>
        <taxon>rosids</taxon>
        <taxon>malvids</taxon>
        <taxon>Malvales</taxon>
        <taxon>Malvaceae</taxon>
        <taxon>Helicteroideae</taxon>
        <taxon>Durio</taxon>
    </lineage>
</organism>
<evidence type="ECO:0000313" key="1">
    <source>
        <dbReference type="Proteomes" id="UP000515121"/>
    </source>
</evidence>
<accession>A0A6P6A8V7</accession>
<protein>
    <submittedName>
        <fullName evidence="2">Probable fructokinase-7</fullName>
    </submittedName>
</protein>
<dbReference type="PANTHER" id="PTHR47532:SF1">
    <property type="entry name" value="RETINAL-BINDING PROTEIN"/>
    <property type="match status" value="1"/>
</dbReference>
<dbReference type="KEGG" id="dzi:111307553"/>
<gene>
    <name evidence="2" type="primary">LOC111307553</name>
</gene>
<sequence length="148" mass="16763">MSIWDQADLIKVNEDEITFLIVDDHPYDDNVVIEKLFYPNLKLLVVVDGSICCRYYTKVSLSVESINSYIAWDFSLVQGKMNMDIGFSVEYINTGGEKTVSRRNIVPLLLDVLIYFLELQSLVLVSPQSILALPPFFVFFPSSSSALP</sequence>
<dbReference type="OrthoDB" id="415590at2759"/>